<accession>A0ABQ4T3H3</accession>
<comment type="caution">
    <text evidence="1">The sequence shown here is derived from an EMBL/GenBank/DDBJ whole genome shotgun (WGS) entry which is preliminary data.</text>
</comment>
<name>A0ABQ4T3H3_9HYPH</name>
<dbReference type="EMBL" id="BPQR01000103">
    <property type="protein sequence ID" value="GJE08941.1"/>
    <property type="molecule type" value="Genomic_DNA"/>
</dbReference>
<protein>
    <submittedName>
        <fullName evidence="1">Uncharacterized protein</fullName>
    </submittedName>
</protein>
<evidence type="ECO:0000313" key="2">
    <source>
        <dbReference type="Proteomes" id="UP001055102"/>
    </source>
</evidence>
<dbReference type="RefSeq" id="WP_198580454.1">
    <property type="nucleotide sequence ID" value="NZ_BPQR01000103.1"/>
</dbReference>
<reference evidence="1" key="1">
    <citation type="journal article" date="2021" name="Front. Microbiol.">
        <title>Comprehensive Comparative Genomics and Phenotyping of Methylobacterium Species.</title>
        <authorList>
            <person name="Alessa O."/>
            <person name="Ogura Y."/>
            <person name="Fujitani Y."/>
            <person name="Takami H."/>
            <person name="Hayashi T."/>
            <person name="Sahin N."/>
            <person name="Tani A."/>
        </authorList>
    </citation>
    <scope>NUCLEOTIDE SEQUENCE</scope>
    <source>
        <strain evidence="1">LMG 23639</strain>
    </source>
</reference>
<gene>
    <name evidence="1" type="ORF">AOPFMNJM_4289</name>
</gene>
<keyword evidence="2" id="KW-1185">Reference proteome</keyword>
<organism evidence="1 2">
    <name type="scientific">Methylobacterium jeotgali</name>
    <dbReference type="NCBI Taxonomy" id="381630"/>
    <lineage>
        <taxon>Bacteria</taxon>
        <taxon>Pseudomonadati</taxon>
        <taxon>Pseudomonadota</taxon>
        <taxon>Alphaproteobacteria</taxon>
        <taxon>Hyphomicrobiales</taxon>
        <taxon>Methylobacteriaceae</taxon>
        <taxon>Methylobacterium</taxon>
    </lineage>
</organism>
<reference evidence="1" key="2">
    <citation type="submission" date="2021-08" db="EMBL/GenBank/DDBJ databases">
        <authorList>
            <person name="Tani A."/>
            <person name="Ola A."/>
            <person name="Ogura Y."/>
            <person name="Katsura K."/>
            <person name="Hayashi T."/>
        </authorList>
    </citation>
    <scope>NUCLEOTIDE SEQUENCE</scope>
    <source>
        <strain evidence="1">LMG 23639</strain>
    </source>
</reference>
<proteinExistence type="predicted"/>
<dbReference type="Proteomes" id="UP001055102">
    <property type="component" value="Unassembled WGS sequence"/>
</dbReference>
<evidence type="ECO:0000313" key="1">
    <source>
        <dbReference type="EMBL" id="GJE08941.1"/>
    </source>
</evidence>
<sequence length="73" mass="7826">MPAPICRQEISRALKGVRRHLAEHAGKRAAAADEVRAAAARLGLLKALATARLVIPHVELVEIVSQLDTPQEA</sequence>